<comment type="caution">
    <text evidence="2">The sequence shown here is derived from an EMBL/GenBank/DDBJ whole genome shotgun (WGS) entry which is preliminary data.</text>
</comment>
<dbReference type="InterPro" id="IPR000182">
    <property type="entry name" value="GNAT_dom"/>
</dbReference>
<reference evidence="2 3" key="1">
    <citation type="journal article" date="2016" name="Front. Microbiol.">
        <title>Comparative Genomics Analysis of Streptomyces Species Reveals Their Adaptation to the Marine Environment and Their Diversity at the Genomic Level.</title>
        <authorList>
            <person name="Tian X."/>
            <person name="Zhang Z."/>
            <person name="Yang T."/>
            <person name="Chen M."/>
            <person name="Li J."/>
            <person name="Chen F."/>
            <person name="Yang J."/>
            <person name="Li W."/>
            <person name="Zhang B."/>
            <person name="Zhang Z."/>
            <person name="Wu J."/>
            <person name="Zhang C."/>
            <person name="Long L."/>
            <person name="Xiao J."/>
        </authorList>
    </citation>
    <scope>NUCLEOTIDE SEQUENCE [LARGE SCALE GENOMIC DNA]</scope>
    <source>
        <strain evidence="2 3">SCSIO 10429</strain>
    </source>
</reference>
<keyword evidence="2" id="KW-0808">Transferase</keyword>
<dbReference type="Pfam" id="PF13302">
    <property type="entry name" value="Acetyltransf_3"/>
    <property type="match status" value="1"/>
</dbReference>
<proteinExistence type="predicted"/>
<dbReference type="InterPro" id="IPR051531">
    <property type="entry name" value="N-acetyltransferase"/>
</dbReference>
<keyword evidence="3" id="KW-1185">Reference proteome</keyword>
<sequence>MRPRIRTRTPVRKAGQSPVFETERLTLRPLTRHDVDALVDLHADPLVNRFVPAFSHEQALRRLSEIESQWSERGHGLCAVHLRATGEFVGRCGLNHWPQFDEIEAGWSFKSAFWGRGYATEAARAVLDWGFAQLSPPYVTAMIRPGNEASVRVATRLGFTPLREDTFLGHRITVYALHAPYSPPSPFPFPSEPSGADDDPPRP</sequence>
<dbReference type="AlphaFoldDB" id="A0A1E7L1L6"/>
<evidence type="ECO:0000259" key="1">
    <source>
        <dbReference type="PROSITE" id="PS51186"/>
    </source>
</evidence>
<feature type="domain" description="N-acetyltransferase" evidence="1">
    <location>
        <begin position="25"/>
        <end position="180"/>
    </location>
</feature>
<dbReference type="PANTHER" id="PTHR43792:SF1">
    <property type="entry name" value="N-ACETYLTRANSFERASE DOMAIN-CONTAINING PROTEIN"/>
    <property type="match status" value="1"/>
</dbReference>
<protein>
    <submittedName>
        <fullName evidence="2">GCN5 family acetyltransferase</fullName>
    </submittedName>
</protein>
<dbReference type="EMBL" id="LJGW01000333">
    <property type="protein sequence ID" value="OEV09953.1"/>
    <property type="molecule type" value="Genomic_DNA"/>
</dbReference>
<dbReference type="GO" id="GO:0016747">
    <property type="term" value="F:acyltransferase activity, transferring groups other than amino-acyl groups"/>
    <property type="evidence" value="ECO:0007669"/>
    <property type="project" value="InterPro"/>
</dbReference>
<dbReference type="Proteomes" id="UP000176005">
    <property type="component" value="Unassembled WGS sequence"/>
</dbReference>
<dbReference type="InterPro" id="IPR016181">
    <property type="entry name" value="Acyl_CoA_acyltransferase"/>
</dbReference>
<gene>
    <name evidence="2" type="ORF">AN218_19735</name>
</gene>
<dbReference type="Gene3D" id="3.40.630.30">
    <property type="match status" value="1"/>
</dbReference>
<evidence type="ECO:0000313" key="2">
    <source>
        <dbReference type="EMBL" id="OEV09953.1"/>
    </source>
</evidence>
<evidence type="ECO:0000313" key="3">
    <source>
        <dbReference type="Proteomes" id="UP000176005"/>
    </source>
</evidence>
<name>A0A1E7L1L6_9ACTN</name>
<organism evidence="2 3">
    <name type="scientific">Streptomyces nanshensis</name>
    <dbReference type="NCBI Taxonomy" id="518642"/>
    <lineage>
        <taxon>Bacteria</taxon>
        <taxon>Bacillati</taxon>
        <taxon>Actinomycetota</taxon>
        <taxon>Actinomycetes</taxon>
        <taxon>Kitasatosporales</taxon>
        <taxon>Streptomycetaceae</taxon>
        <taxon>Streptomyces</taxon>
    </lineage>
</organism>
<dbReference type="PROSITE" id="PS51186">
    <property type="entry name" value="GNAT"/>
    <property type="match status" value="1"/>
</dbReference>
<dbReference type="PANTHER" id="PTHR43792">
    <property type="entry name" value="GNAT FAMILY, PUTATIVE (AFU_ORTHOLOGUE AFUA_3G00765)-RELATED-RELATED"/>
    <property type="match status" value="1"/>
</dbReference>
<dbReference type="SUPFAM" id="SSF55729">
    <property type="entry name" value="Acyl-CoA N-acyltransferases (Nat)"/>
    <property type="match status" value="1"/>
</dbReference>
<accession>A0A1E7L1L6</accession>
<dbReference type="PATRIC" id="fig|518642.10.peg.4534"/>